<dbReference type="Proteomes" id="UP001139451">
    <property type="component" value="Unassembled WGS sequence"/>
</dbReference>
<feature type="region of interest" description="Disordered" evidence="1">
    <location>
        <begin position="1"/>
        <end position="20"/>
    </location>
</feature>
<organism evidence="2 3">
    <name type="scientific">Sphingomonas tagetis</name>
    <dbReference type="NCBI Taxonomy" id="2949092"/>
    <lineage>
        <taxon>Bacteria</taxon>
        <taxon>Pseudomonadati</taxon>
        <taxon>Pseudomonadota</taxon>
        <taxon>Alphaproteobacteria</taxon>
        <taxon>Sphingomonadales</taxon>
        <taxon>Sphingomonadaceae</taxon>
        <taxon>Sphingomonas</taxon>
    </lineage>
</organism>
<gene>
    <name evidence="2" type="ORF">M9978_16570</name>
</gene>
<sequence length="356" mass="40444">MSDLSEGAEELTVETNDRRRAQERLERIAEARRMLAKRYETDPAAVQQFNRRMAKLAAAAKRERQRVDHLVLGKPRPAPVELKRPDGMTKATWKIERKRLLAEGAKLEPGIEEAVQLREKWSHKAVGTPETWEQDGKHTDALIQMEKNGTITKEQVEHAAQIANVHRSIESDVAVKVASLEARVDSSRRGGAVAERIHRVRMHHAYTIWRQTLPLPRELTLDMIVGEEGYTVVARRYRVHNRKARRLLIVALDRWPLCVASAFSAIDQETVDAMNEARPPRVLPTSEPHVRRTAADYELARAMEAGRDKTDEPYLLPPIDPVFLDDRGLLKPWHDIAEIVRERAFGAESTGDAESA</sequence>
<comment type="caution">
    <text evidence="2">The sequence shown here is derived from an EMBL/GenBank/DDBJ whole genome shotgun (WGS) entry which is preliminary data.</text>
</comment>
<evidence type="ECO:0000256" key="1">
    <source>
        <dbReference type="SAM" id="MobiDB-lite"/>
    </source>
</evidence>
<keyword evidence="3" id="KW-1185">Reference proteome</keyword>
<dbReference type="AlphaFoldDB" id="A0A9X2KMQ2"/>
<proteinExistence type="predicted"/>
<evidence type="ECO:0000313" key="3">
    <source>
        <dbReference type="Proteomes" id="UP001139451"/>
    </source>
</evidence>
<dbReference type="RefSeq" id="WP_254295137.1">
    <property type="nucleotide sequence ID" value="NZ_JAMLDX010000014.1"/>
</dbReference>
<reference evidence="2" key="1">
    <citation type="submission" date="2022-05" db="EMBL/GenBank/DDBJ databases">
        <title>Sphingomonas sp. strain MG17 Genome sequencing and assembly.</title>
        <authorList>
            <person name="Kim I."/>
        </authorList>
    </citation>
    <scope>NUCLEOTIDE SEQUENCE</scope>
    <source>
        <strain evidence="2">MG17</strain>
    </source>
</reference>
<protein>
    <submittedName>
        <fullName evidence="2">Uncharacterized protein</fullName>
    </submittedName>
</protein>
<name>A0A9X2KMQ2_9SPHN</name>
<evidence type="ECO:0000313" key="2">
    <source>
        <dbReference type="EMBL" id="MCP3732040.1"/>
    </source>
</evidence>
<dbReference type="EMBL" id="JAMLDX010000014">
    <property type="protein sequence ID" value="MCP3732040.1"/>
    <property type="molecule type" value="Genomic_DNA"/>
</dbReference>
<accession>A0A9X2KMQ2</accession>
<feature type="compositionally biased region" description="Acidic residues" evidence="1">
    <location>
        <begin position="1"/>
        <end position="12"/>
    </location>
</feature>